<dbReference type="PANTHER" id="PTHR43198:SF2">
    <property type="entry name" value="SI:CH1073-67J19.1-RELATED"/>
    <property type="match status" value="1"/>
</dbReference>
<organism evidence="12 13">
    <name type="scientific">Apilactobacillus kunkeei</name>
    <dbReference type="NCBI Taxonomy" id="148814"/>
    <lineage>
        <taxon>Bacteria</taxon>
        <taxon>Bacillati</taxon>
        <taxon>Bacillota</taxon>
        <taxon>Bacilli</taxon>
        <taxon>Lactobacillales</taxon>
        <taxon>Lactobacillaceae</taxon>
        <taxon>Apilactobacillus</taxon>
    </lineage>
</organism>
<dbReference type="GO" id="GO:0050334">
    <property type="term" value="F:thiaminase activity"/>
    <property type="evidence" value="ECO:0007669"/>
    <property type="project" value="UniProtKB-UniRule"/>
</dbReference>
<feature type="active site" description="Proton donor" evidence="10">
    <location>
        <position position="206"/>
    </location>
</feature>
<comment type="similarity">
    <text evidence="3 9">Belongs to the TenA family.</text>
</comment>
<feature type="domain" description="Thiaminase-2/PQQC" evidence="11">
    <location>
        <begin position="10"/>
        <end position="215"/>
    </location>
</feature>
<dbReference type="InterPro" id="IPR027574">
    <property type="entry name" value="Thiaminase_II"/>
</dbReference>
<sequence>MKFSQRLVTELKPIWEANHHHPFVQELADGTLDIEKFKFYMVQDYVYLIDYAKLFALGAIKATDLAVEGKFAELLSETLNTEMGLHRAYAKEFGIEEAELENANPTPVTLSYTNYMLSVGQSGGLDKVLVALLPCMWSYNQIGHLLKDTPGAKHPLYSNWVAMYSDDEYTSLTNWTIDLLDEITAGKSEAELKELTEIFKNTTRYEYLFWDMAYNHQDWPKIK</sequence>
<dbReference type="NCBIfam" id="TIGR04306">
    <property type="entry name" value="salvage_TenA"/>
    <property type="match status" value="1"/>
</dbReference>
<dbReference type="GO" id="GO:0005829">
    <property type="term" value="C:cytosol"/>
    <property type="evidence" value="ECO:0007669"/>
    <property type="project" value="TreeGrafter"/>
</dbReference>
<protein>
    <recommendedName>
        <fullName evidence="6 9">Aminopyrimidine aminohydrolase</fullName>
        <ecNumber evidence="5 9">3.5.99.2</ecNumber>
    </recommendedName>
</protein>
<dbReference type="InterPro" id="IPR016084">
    <property type="entry name" value="Haem_Oase-like_multi-hlx"/>
</dbReference>
<comment type="function">
    <text evidence="9">Catalyzes an amino-pyrimidine hydrolysis reaction at the C5' of the pyrimidine moiety of thiamine compounds, a reaction that is part of a thiamine salvage pathway. Thus, catalyzes the conversion of 4-amino-5-aminomethyl-2-methylpyrimidine to 4-amino-5-hydroxymethyl-2-methylpyrimidine (HMP).</text>
</comment>
<dbReference type="Gene3D" id="1.20.910.10">
    <property type="entry name" value="Heme oxygenase-like"/>
    <property type="match status" value="1"/>
</dbReference>
<comment type="catalytic activity">
    <reaction evidence="8 9">
        <text>thiamine + H2O = 5-(2-hydroxyethyl)-4-methylthiazole + 4-amino-5-hydroxymethyl-2-methylpyrimidine + H(+)</text>
        <dbReference type="Rhea" id="RHEA:17509"/>
        <dbReference type="ChEBI" id="CHEBI:15377"/>
        <dbReference type="ChEBI" id="CHEBI:15378"/>
        <dbReference type="ChEBI" id="CHEBI:16892"/>
        <dbReference type="ChEBI" id="CHEBI:17957"/>
        <dbReference type="ChEBI" id="CHEBI:18385"/>
        <dbReference type="EC" id="3.5.99.2"/>
    </reaction>
</comment>
<comment type="subunit">
    <text evidence="4">Homotetramer.</text>
</comment>
<dbReference type="EMBL" id="JXCY01000007">
    <property type="protein sequence ID" value="KOY76000.1"/>
    <property type="molecule type" value="Genomic_DNA"/>
</dbReference>
<dbReference type="PIRSF" id="PIRSF003170">
    <property type="entry name" value="Pet18p"/>
    <property type="match status" value="1"/>
</dbReference>
<dbReference type="InterPro" id="IPR026285">
    <property type="entry name" value="TenA_E"/>
</dbReference>
<name>A0A0M9DC95_9LACO</name>
<accession>A0A0M9DC95</accession>
<evidence type="ECO:0000256" key="3">
    <source>
        <dbReference type="ARBA" id="ARBA00010264"/>
    </source>
</evidence>
<dbReference type="AlphaFoldDB" id="A0A0M9DC95"/>
<evidence type="ECO:0000256" key="9">
    <source>
        <dbReference type="PIRNR" id="PIRNR003170"/>
    </source>
</evidence>
<keyword evidence="7 9" id="KW-0784">Thiamine biosynthesis</keyword>
<gene>
    <name evidence="12" type="ORF">RZ71_04330</name>
</gene>
<dbReference type="GO" id="GO:0009229">
    <property type="term" value="P:thiamine diphosphate biosynthetic process"/>
    <property type="evidence" value="ECO:0007669"/>
    <property type="project" value="UniProtKB-UniPathway"/>
</dbReference>
<dbReference type="Proteomes" id="UP000037778">
    <property type="component" value="Unassembled WGS sequence"/>
</dbReference>
<dbReference type="Pfam" id="PF03070">
    <property type="entry name" value="TENA_THI-4"/>
    <property type="match status" value="1"/>
</dbReference>
<evidence type="ECO:0000259" key="11">
    <source>
        <dbReference type="Pfam" id="PF03070"/>
    </source>
</evidence>
<dbReference type="RefSeq" id="WP_053792216.1">
    <property type="nucleotide sequence ID" value="NZ_JXCY01000007.1"/>
</dbReference>
<evidence type="ECO:0000256" key="6">
    <source>
        <dbReference type="ARBA" id="ARBA00013647"/>
    </source>
</evidence>
<proteinExistence type="inferred from homology"/>
<dbReference type="GO" id="GO:0009228">
    <property type="term" value="P:thiamine biosynthetic process"/>
    <property type="evidence" value="ECO:0007669"/>
    <property type="project" value="UniProtKB-KW"/>
</dbReference>
<keyword evidence="9" id="KW-0378">Hydrolase</keyword>
<comment type="caution">
    <text evidence="12">The sequence shown here is derived from an EMBL/GenBank/DDBJ whole genome shotgun (WGS) entry which is preliminary data.</text>
</comment>
<keyword evidence="13" id="KW-1185">Reference proteome</keyword>
<dbReference type="InterPro" id="IPR050967">
    <property type="entry name" value="Thiamine_Salvage_TenA"/>
</dbReference>
<evidence type="ECO:0000256" key="8">
    <source>
        <dbReference type="ARBA" id="ARBA00048337"/>
    </source>
</evidence>
<evidence type="ECO:0000256" key="5">
    <source>
        <dbReference type="ARBA" id="ARBA00012684"/>
    </source>
</evidence>
<evidence type="ECO:0000256" key="2">
    <source>
        <dbReference type="ARBA" id="ARBA00004948"/>
    </source>
</evidence>
<dbReference type="PATRIC" id="fig|148814.8.peg.1359"/>
<evidence type="ECO:0000313" key="13">
    <source>
        <dbReference type="Proteomes" id="UP000037778"/>
    </source>
</evidence>
<evidence type="ECO:0000256" key="1">
    <source>
        <dbReference type="ARBA" id="ARBA00001881"/>
    </source>
</evidence>
<reference evidence="12 13" key="1">
    <citation type="journal article" date="2015" name="Genome Biol. Evol.">
        <title>Functionally Structured Genomes in Lactobacillus kunkeei Colonizing the Honey Crop and Food Products of Honeybees and Stingless Bees.</title>
        <authorList>
            <person name="Tamarit D."/>
            <person name="Ellegaard K.M."/>
            <person name="Wikander J."/>
            <person name="Olofsson T."/>
            <person name="Vasquez A."/>
            <person name="Andersson S.G."/>
        </authorList>
    </citation>
    <scope>NUCLEOTIDE SEQUENCE [LARGE SCALE GENOMIC DNA]</scope>
    <source>
        <strain evidence="12 13">LAko</strain>
    </source>
</reference>
<evidence type="ECO:0000313" key="12">
    <source>
        <dbReference type="EMBL" id="KOY76000.1"/>
    </source>
</evidence>
<dbReference type="InterPro" id="IPR004305">
    <property type="entry name" value="Thiaminase-2/PQQC"/>
</dbReference>
<dbReference type="CDD" id="cd19366">
    <property type="entry name" value="TenA_C_BhTenA-like"/>
    <property type="match status" value="1"/>
</dbReference>
<dbReference type="EC" id="3.5.99.2" evidence="5 9"/>
<dbReference type="SUPFAM" id="SSF48613">
    <property type="entry name" value="Heme oxygenase-like"/>
    <property type="match status" value="1"/>
</dbReference>
<dbReference type="PANTHER" id="PTHR43198">
    <property type="entry name" value="BIFUNCTIONAL TH2 PROTEIN"/>
    <property type="match status" value="1"/>
</dbReference>
<comment type="catalytic activity">
    <reaction evidence="1 9">
        <text>4-amino-5-aminomethyl-2-methylpyrimidine + H2O = 4-amino-5-hydroxymethyl-2-methylpyrimidine + NH4(+)</text>
        <dbReference type="Rhea" id="RHEA:31799"/>
        <dbReference type="ChEBI" id="CHEBI:15377"/>
        <dbReference type="ChEBI" id="CHEBI:16892"/>
        <dbReference type="ChEBI" id="CHEBI:28938"/>
        <dbReference type="ChEBI" id="CHEBI:63416"/>
        <dbReference type="EC" id="3.5.99.2"/>
    </reaction>
</comment>
<evidence type="ECO:0000256" key="4">
    <source>
        <dbReference type="ARBA" id="ARBA00011881"/>
    </source>
</evidence>
<evidence type="ECO:0000256" key="7">
    <source>
        <dbReference type="ARBA" id="ARBA00022977"/>
    </source>
</evidence>
<comment type="pathway">
    <text evidence="2 9">Cofactor biosynthesis; thiamine diphosphate biosynthesis.</text>
</comment>
<evidence type="ECO:0000256" key="10">
    <source>
        <dbReference type="PIRSR" id="PIRSR003170-1"/>
    </source>
</evidence>
<dbReference type="UniPathway" id="UPA00060"/>